<evidence type="ECO:0000313" key="6">
    <source>
        <dbReference type="EMBL" id="HEF64760.1"/>
    </source>
</evidence>
<organism evidence="6">
    <name type="scientific">Thermomicrobium roseum</name>
    <dbReference type="NCBI Taxonomy" id="500"/>
    <lineage>
        <taxon>Bacteria</taxon>
        <taxon>Pseudomonadati</taxon>
        <taxon>Thermomicrobiota</taxon>
        <taxon>Thermomicrobia</taxon>
        <taxon>Thermomicrobiales</taxon>
        <taxon>Thermomicrobiaceae</taxon>
        <taxon>Thermomicrobium</taxon>
    </lineage>
</organism>
<comment type="similarity">
    <text evidence="2">Belongs to the autoinducer-2 exporter (AI-2E) (TC 2.A.86) family.</text>
</comment>
<dbReference type="AlphaFoldDB" id="A0A7C1X028"/>
<name>A0A7C1X028_THERO</name>
<evidence type="ECO:0000256" key="1">
    <source>
        <dbReference type="ARBA" id="ARBA00004141"/>
    </source>
</evidence>
<evidence type="ECO:0000256" key="5">
    <source>
        <dbReference type="ARBA" id="ARBA00023136"/>
    </source>
</evidence>
<comment type="caution">
    <text evidence="6">The sequence shown here is derived from an EMBL/GenBank/DDBJ whole genome shotgun (WGS) entry which is preliminary data.</text>
</comment>
<dbReference type="PANTHER" id="PTHR21716">
    <property type="entry name" value="TRANSMEMBRANE PROTEIN"/>
    <property type="match status" value="1"/>
</dbReference>
<protein>
    <submittedName>
        <fullName evidence="6">AI-2E family transporter</fullName>
    </submittedName>
</protein>
<dbReference type="GO" id="GO:0016020">
    <property type="term" value="C:membrane"/>
    <property type="evidence" value="ECO:0007669"/>
    <property type="project" value="UniProtKB-SubCell"/>
</dbReference>
<comment type="subcellular location">
    <subcellularLocation>
        <location evidence="1">Membrane</location>
        <topology evidence="1">Multi-pass membrane protein</topology>
    </subcellularLocation>
</comment>
<dbReference type="PANTHER" id="PTHR21716:SF62">
    <property type="entry name" value="TRANSPORT PROTEIN YDBI-RELATED"/>
    <property type="match status" value="1"/>
</dbReference>
<accession>A0A7C1X028</accession>
<dbReference type="InterPro" id="IPR002549">
    <property type="entry name" value="AI-2E-like"/>
</dbReference>
<keyword evidence="3" id="KW-0812">Transmembrane</keyword>
<dbReference type="EMBL" id="DSJL01000009">
    <property type="protein sequence ID" value="HEF64760.1"/>
    <property type="molecule type" value="Genomic_DNA"/>
</dbReference>
<evidence type="ECO:0000256" key="4">
    <source>
        <dbReference type="ARBA" id="ARBA00022989"/>
    </source>
</evidence>
<evidence type="ECO:0000256" key="3">
    <source>
        <dbReference type="ARBA" id="ARBA00022692"/>
    </source>
</evidence>
<keyword evidence="5" id="KW-0472">Membrane</keyword>
<dbReference type="GO" id="GO:0055085">
    <property type="term" value="P:transmembrane transport"/>
    <property type="evidence" value="ECO:0007669"/>
    <property type="project" value="TreeGrafter"/>
</dbReference>
<dbReference type="Pfam" id="PF01594">
    <property type="entry name" value="AI-2E_transport"/>
    <property type="match status" value="1"/>
</dbReference>
<proteinExistence type="inferred from homology"/>
<keyword evidence="4" id="KW-1133">Transmembrane helix</keyword>
<reference evidence="6" key="1">
    <citation type="journal article" date="2020" name="mSystems">
        <title>Genome- and Community-Level Interaction Insights into Carbon Utilization and Element Cycling Functions of Hydrothermarchaeota in Hydrothermal Sediment.</title>
        <authorList>
            <person name="Zhou Z."/>
            <person name="Liu Y."/>
            <person name="Xu W."/>
            <person name="Pan J."/>
            <person name="Luo Z.H."/>
            <person name="Li M."/>
        </authorList>
    </citation>
    <scope>NUCLEOTIDE SEQUENCE [LARGE SCALE GENOMIC DNA]</scope>
    <source>
        <strain evidence="6">SpSt-222</strain>
    </source>
</reference>
<gene>
    <name evidence="6" type="ORF">ENP47_04045</name>
</gene>
<evidence type="ECO:0000256" key="2">
    <source>
        <dbReference type="ARBA" id="ARBA00009773"/>
    </source>
</evidence>
<sequence length="382" mass="41591">MERPSAQPTGKRWLRRGLVALALITVAWIGWSARSALLPFIVGAIFVYLLAPLVGIYERLLPFRARFPGLTRTVAILATYVTAAAIIAGVAMLFVPPLVRQTSEFIQAAPGYWQAVNEYVNGWLAEYEANVPPGVRAQIEGALGSLWSMALAALQRAMRLTFGAVGAAIGFFSAVVLVPFWMYYVLKDSSRALQWFYGLWPESWRPDVQAIVRIVDRTLAAYIRGQLFLGLIIGIAVGVAMWAIGLTQPIVLGLIAGVLELVPILGPILTFIVIALVALATDPSKLVWVGLAFIIIQQLENNLLVPRVHGYVVEMNPAVVMVLVVTGGALWGIPGMVIAVPLAAVFRDVFRYLYRRWSDPGPATTVQPEFASVGESSHANES</sequence>